<reference evidence="10" key="1">
    <citation type="submission" date="2023-04" db="EMBL/GenBank/DDBJ databases">
        <authorList>
            <person name="Vijverberg K."/>
            <person name="Xiong W."/>
            <person name="Schranz E."/>
        </authorList>
    </citation>
    <scope>NUCLEOTIDE SEQUENCE</scope>
</reference>
<dbReference type="SUPFAM" id="SSF57667">
    <property type="entry name" value="beta-beta-alpha zinc fingers"/>
    <property type="match status" value="4"/>
</dbReference>
<dbReference type="PANTHER" id="PTHR46144">
    <property type="entry name" value="ZINC FINGER PROTEIN 385B-LIKE"/>
    <property type="match status" value="1"/>
</dbReference>
<keyword evidence="11" id="KW-1185">Reference proteome</keyword>
<evidence type="ECO:0000256" key="1">
    <source>
        <dbReference type="ARBA" id="ARBA00004123"/>
    </source>
</evidence>
<dbReference type="InterPro" id="IPR051868">
    <property type="entry name" value="ZN346_ZMAT4"/>
</dbReference>
<feature type="domain" description="U1-type" evidence="9">
    <location>
        <begin position="100"/>
        <end position="134"/>
    </location>
</feature>
<evidence type="ECO:0000256" key="5">
    <source>
        <dbReference type="ARBA" id="ARBA00022833"/>
    </source>
</evidence>
<dbReference type="SMART" id="SM00355">
    <property type="entry name" value="ZnF_C2H2"/>
    <property type="match status" value="5"/>
</dbReference>
<keyword evidence="6" id="KW-0539">Nucleus</keyword>
<keyword evidence="2" id="KW-0479">Metal-binding</keyword>
<evidence type="ECO:0000256" key="7">
    <source>
        <dbReference type="SAM" id="MobiDB-lite"/>
    </source>
</evidence>
<dbReference type="Pfam" id="PF12874">
    <property type="entry name" value="zf-met"/>
    <property type="match status" value="5"/>
</dbReference>
<feature type="domain" description="U1-type" evidence="9">
    <location>
        <begin position="215"/>
        <end position="249"/>
    </location>
</feature>
<feature type="domain" description="C2H2-type" evidence="8">
    <location>
        <begin position="218"/>
        <end position="242"/>
    </location>
</feature>
<feature type="domain" description="C2H2-type" evidence="8">
    <location>
        <begin position="168"/>
        <end position="192"/>
    </location>
</feature>
<evidence type="ECO:0000313" key="10">
    <source>
        <dbReference type="EMBL" id="CAI9284014.1"/>
    </source>
</evidence>
<gene>
    <name evidence="10" type="ORF">LSALG_LOCUS23573</name>
</gene>
<feature type="domain" description="U1-type" evidence="9">
    <location>
        <begin position="165"/>
        <end position="199"/>
    </location>
</feature>
<evidence type="ECO:0000256" key="6">
    <source>
        <dbReference type="ARBA" id="ARBA00023242"/>
    </source>
</evidence>
<proteinExistence type="predicted"/>
<dbReference type="EMBL" id="OX465081">
    <property type="protein sequence ID" value="CAI9284014.1"/>
    <property type="molecule type" value="Genomic_DNA"/>
</dbReference>
<evidence type="ECO:0000256" key="2">
    <source>
        <dbReference type="ARBA" id="ARBA00022723"/>
    </source>
</evidence>
<protein>
    <recommendedName>
        <fullName evidence="12">C2H2-type domain-containing protein</fullName>
    </recommendedName>
</protein>
<keyword evidence="3" id="KW-0677">Repeat</keyword>
<accession>A0AA35Z1K5</accession>
<evidence type="ECO:0000313" key="11">
    <source>
        <dbReference type="Proteomes" id="UP001177003"/>
    </source>
</evidence>
<evidence type="ECO:0000256" key="4">
    <source>
        <dbReference type="ARBA" id="ARBA00022771"/>
    </source>
</evidence>
<dbReference type="Proteomes" id="UP001177003">
    <property type="component" value="Chromosome 5"/>
</dbReference>
<dbReference type="GO" id="GO:0003676">
    <property type="term" value="F:nucleic acid binding"/>
    <property type="evidence" value="ECO:0007669"/>
    <property type="project" value="InterPro"/>
</dbReference>
<dbReference type="InterPro" id="IPR036236">
    <property type="entry name" value="Znf_C2H2_sf"/>
</dbReference>
<feature type="region of interest" description="Disordered" evidence="7">
    <location>
        <begin position="245"/>
        <end position="282"/>
    </location>
</feature>
<evidence type="ECO:0000259" key="9">
    <source>
        <dbReference type="SMART" id="SM00451"/>
    </source>
</evidence>
<dbReference type="Gene3D" id="3.30.160.60">
    <property type="entry name" value="Classic Zinc Finger"/>
    <property type="match status" value="4"/>
</dbReference>
<name>A0AA35Z1K5_LACSI</name>
<comment type="subcellular location">
    <subcellularLocation>
        <location evidence="1">Nucleus</location>
    </subcellularLocation>
</comment>
<feature type="domain" description="U1-type" evidence="9">
    <location>
        <begin position="58"/>
        <end position="86"/>
    </location>
</feature>
<dbReference type="SMART" id="SM00451">
    <property type="entry name" value="ZnF_U1"/>
    <property type="match status" value="5"/>
</dbReference>
<dbReference type="PANTHER" id="PTHR46144:SF6">
    <property type="entry name" value="C2H2-TYPE DOMAIN-CONTAINING PROTEIN"/>
    <property type="match status" value="1"/>
</dbReference>
<keyword evidence="5" id="KW-0862">Zinc</keyword>
<feature type="domain" description="C2H2-type" evidence="8">
    <location>
        <begin position="61"/>
        <end position="81"/>
    </location>
</feature>
<sequence length="341" mass="37104">MYEGSHGFDGLGARPACELDRAAGPQSAMIPQTTDSTTYEHHVANDAIVTTRIQPKSIQSMQCEVCNVTCDTKDVLEKHKQVEELENKKHKLLQNGASVDKFLYCETCNAVCNNQNAFQAHLAGKKHSAKAMMQLVGKNGVVNTTSESDPKGPTPEPEAQSNNNPNPIQCQLCKINCSSIEVLSTHMSGKKHLKKLKESDQIPDPSLTLINSQQGKPVWCQLCGISCDTYDVFKTHLSGKKHKKNLEKPVEGGGMLQNEEGKVVNVDGNGSDRKTKRVGGDEDMEAKRQKILQGGGALDALRICTVCNVVCSSPTVYDSHVAGRKHAANAMLVKQAETHEI</sequence>
<evidence type="ECO:0000256" key="3">
    <source>
        <dbReference type="ARBA" id="ARBA00022737"/>
    </source>
</evidence>
<dbReference type="InterPro" id="IPR003604">
    <property type="entry name" value="Matrin/U1-like-C_Znf_C2H2"/>
</dbReference>
<feature type="domain" description="C2H2-type" evidence="8">
    <location>
        <begin position="103"/>
        <end position="127"/>
    </location>
</feature>
<feature type="domain" description="U1-type" evidence="9">
    <location>
        <begin position="299"/>
        <end position="333"/>
    </location>
</feature>
<dbReference type="AlphaFoldDB" id="A0AA35Z1K5"/>
<keyword evidence="4" id="KW-0863">Zinc-finger</keyword>
<evidence type="ECO:0000259" key="8">
    <source>
        <dbReference type="SMART" id="SM00355"/>
    </source>
</evidence>
<feature type="domain" description="C2H2-type" evidence="8">
    <location>
        <begin position="302"/>
        <end position="326"/>
    </location>
</feature>
<evidence type="ECO:0008006" key="12">
    <source>
        <dbReference type="Google" id="ProtNLM"/>
    </source>
</evidence>
<dbReference type="GO" id="GO:0008270">
    <property type="term" value="F:zinc ion binding"/>
    <property type="evidence" value="ECO:0007669"/>
    <property type="project" value="UniProtKB-KW"/>
</dbReference>
<feature type="region of interest" description="Disordered" evidence="7">
    <location>
        <begin position="141"/>
        <end position="165"/>
    </location>
</feature>
<dbReference type="GO" id="GO:0005634">
    <property type="term" value="C:nucleus"/>
    <property type="evidence" value="ECO:0007669"/>
    <property type="project" value="UniProtKB-SubCell"/>
</dbReference>
<organism evidence="10 11">
    <name type="scientific">Lactuca saligna</name>
    <name type="common">Willowleaf lettuce</name>
    <dbReference type="NCBI Taxonomy" id="75948"/>
    <lineage>
        <taxon>Eukaryota</taxon>
        <taxon>Viridiplantae</taxon>
        <taxon>Streptophyta</taxon>
        <taxon>Embryophyta</taxon>
        <taxon>Tracheophyta</taxon>
        <taxon>Spermatophyta</taxon>
        <taxon>Magnoliopsida</taxon>
        <taxon>eudicotyledons</taxon>
        <taxon>Gunneridae</taxon>
        <taxon>Pentapetalae</taxon>
        <taxon>asterids</taxon>
        <taxon>campanulids</taxon>
        <taxon>Asterales</taxon>
        <taxon>Asteraceae</taxon>
        <taxon>Cichorioideae</taxon>
        <taxon>Cichorieae</taxon>
        <taxon>Lactucinae</taxon>
        <taxon>Lactuca</taxon>
    </lineage>
</organism>
<dbReference type="InterPro" id="IPR013087">
    <property type="entry name" value="Znf_C2H2_type"/>
</dbReference>